<gene>
    <name evidence="1" type="ORF">CIB95_08295</name>
</gene>
<protein>
    <submittedName>
        <fullName evidence="1">Uncharacterized protein</fullName>
    </submittedName>
</protein>
<reference evidence="2" key="1">
    <citation type="submission" date="2017-08" db="EMBL/GenBank/DDBJ databases">
        <authorList>
            <person name="Huang Z."/>
        </authorList>
    </citation>
    <scope>NUCLEOTIDE SEQUENCE [LARGE SCALE GENOMIC DNA]</scope>
    <source>
        <strain evidence="2">SA5d-4</strain>
    </source>
</reference>
<proteinExistence type="predicted"/>
<dbReference type="Proteomes" id="UP000217083">
    <property type="component" value="Unassembled WGS sequence"/>
</dbReference>
<dbReference type="RefSeq" id="WP_094924107.1">
    <property type="nucleotide sequence ID" value="NZ_NPIA01000003.1"/>
</dbReference>
<evidence type="ECO:0000313" key="1">
    <source>
        <dbReference type="EMBL" id="OZM57445.1"/>
    </source>
</evidence>
<organism evidence="1 2">
    <name type="scientific">Lottiidibacillus patelloidae</name>
    <dbReference type="NCBI Taxonomy" id="2670334"/>
    <lineage>
        <taxon>Bacteria</taxon>
        <taxon>Bacillati</taxon>
        <taxon>Bacillota</taxon>
        <taxon>Bacilli</taxon>
        <taxon>Bacillales</taxon>
        <taxon>Bacillaceae</taxon>
        <taxon>Lottiidibacillus</taxon>
    </lineage>
</organism>
<accession>A0A263BUS9</accession>
<dbReference type="AlphaFoldDB" id="A0A263BUS9"/>
<sequence>MKIVASYEPLNINRTKTDPFYCEMHSRMQLLGLLMPFTEQINWDKNHGNMILSGKKQIKNLKRAAAKNDGLFLWYAQIKKNTIYKQLIQHSLTDGYILPLSFAEPFSITADGKTLSFCSAKKLLDECTWLEIYLNTNYKNTEVYNVWEKLKTLCQTSLALNTPVKLTLSNEEES</sequence>
<keyword evidence="2" id="KW-1185">Reference proteome</keyword>
<dbReference type="EMBL" id="NPIA01000003">
    <property type="protein sequence ID" value="OZM57445.1"/>
    <property type="molecule type" value="Genomic_DNA"/>
</dbReference>
<evidence type="ECO:0000313" key="2">
    <source>
        <dbReference type="Proteomes" id="UP000217083"/>
    </source>
</evidence>
<reference evidence="1 2" key="2">
    <citation type="submission" date="2017-09" db="EMBL/GenBank/DDBJ databases">
        <title>Bacillus patelloidae sp. nov., isolated from the intestinal tract of a marine limpet.</title>
        <authorList>
            <person name="Liu R."/>
            <person name="Dong C."/>
            <person name="Shao Z."/>
        </authorList>
    </citation>
    <scope>NUCLEOTIDE SEQUENCE [LARGE SCALE GENOMIC DNA]</scope>
    <source>
        <strain evidence="1 2">SA5d-4</strain>
    </source>
</reference>
<comment type="caution">
    <text evidence="1">The sequence shown here is derived from an EMBL/GenBank/DDBJ whole genome shotgun (WGS) entry which is preliminary data.</text>
</comment>
<name>A0A263BUS9_9BACI</name>